<dbReference type="RefSeq" id="WP_271275523.1">
    <property type="nucleotide sequence ID" value="NZ_BAABFD010000026.1"/>
</dbReference>
<dbReference type="EMBL" id="JAPNUD010000011">
    <property type="protein sequence ID" value="MDA0640231.1"/>
    <property type="molecule type" value="Genomic_DNA"/>
</dbReference>
<feature type="region of interest" description="Disordered" evidence="1">
    <location>
        <begin position="39"/>
        <end position="71"/>
    </location>
</feature>
<organism evidence="2 3">
    <name type="scientific">Nonomuraea ferruginea</name>
    <dbReference type="NCBI Taxonomy" id="46174"/>
    <lineage>
        <taxon>Bacteria</taxon>
        <taxon>Bacillati</taxon>
        <taxon>Actinomycetota</taxon>
        <taxon>Actinomycetes</taxon>
        <taxon>Streptosporangiales</taxon>
        <taxon>Streptosporangiaceae</taxon>
        <taxon>Nonomuraea</taxon>
    </lineage>
</organism>
<sequence length="71" mass="7590">MSLVRGRAMRSPRGHELTAVVDDLRDRRSDAERIWAGGTDLLVQGRPGRCSSASPATPTPAGRTTRTITSG</sequence>
<protein>
    <submittedName>
        <fullName evidence="2">Uncharacterized protein</fullName>
    </submittedName>
</protein>
<accession>A0ABT4SSI3</accession>
<proteinExistence type="predicted"/>
<dbReference type="Proteomes" id="UP001212498">
    <property type="component" value="Unassembled WGS sequence"/>
</dbReference>
<gene>
    <name evidence="2" type="ORF">OUY24_06335</name>
</gene>
<evidence type="ECO:0000313" key="2">
    <source>
        <dbReference type="EMBL" id="MDA0640231.1"/>
    </source>
</evidence>
<evidence type="ECO:0000256" key="1">
    <source>
        <dbReference type="SAM" id="MobiDB-lite"/>
    </source>
</evidence>
<keyword evidence="3" id="KW-1185">Reference proteome</keyword>
<feature type="compositionally biased region" description="Low complexity" evidence="1">
    <location>
        <begin position="49"/>
        <end position="71"/>
    </location>
</feature>
<comment type="caution">
    <text evidence="2">The sequence shown here is derived from an EMBL/GenBank/DDBJ whole genome shotgun (WGS) entry which is preliminary data.</text>
</comment>
<evidence type="ECO:0000313" key="3">
    <source>
        <dbReference type="Proteomes" id="UP001212498"/>
    </source>
</evidence>
<name>A0ABT4SSI3_9ACTN</name>
<reference evidence="2 3" key="1">
    <citation type="submission" date="2022-11" db="EMBL/GenBank/DDBJ databases">
        <title>Nonomuraea corallina sp. nov., a new species of the genus Nonomuraea isolated from sea side sediment in Thai sea.</title>
        <authorList>
            <person name="Ngamcharungchit C."/>
            <person name="Matsumoto A."/>
            <person name="Suriyachadkun C."/>
            <person name="Panbangred W."/>
            <person name="Inahashi Y."/>
            <person name="Intra B."/>
        </authorList>
    </citation>
    <scope>NUCLEOTIDE SEQUENCE [LARGE SCALE GENOMIC DNA]</scope>
    <source>
        <strain evidence="2 3">DSM 43553</strain>
    </source>
</reference>